<dbReference type="Proteomes" id="UP000254425">
    <property type="component" value="Chromosome"/>
</dbReference>
<dbReference type="KEGG" id="sarm:DVA86_31900"/>
<reference evidence="2 3" key="1">
    <citation type="submission" date="2018-07" db="EMBL/GenBank/DDBJ databases">
        <title>Draft genome of the type strain Streptomyces armeniacus ATCC 15676.</title>
        <authorList>
            <person name="Labana P."/>
            <person name="Gosse J.T."/>
            <person name="Boddy C.N."/>
        </authorList>
    </citation>
    <scope>NUCLEOTIDE SEQUENCE [LARGE SCALE GENOMIC DNA]</scope>
    <source>
        <strain evidence="2 3">ATCC 15676</strain>
    </source>
</reference>
<accession>A0A345XXY0</accession>
<name>A0A345XXY0_9ACTN</name>
<feature type="region of interest" description="Disordered" evidence="1">
    <location>
        <begin position="1"/>
        <end position="59"/>
    </location>
</feature>
<feature type="region of interest" description="Disordered" evidence="1">
    <location>
        <begin position="157"/>
        <end position="176"/>
    </location>
</feature>
<evidence type="ECO:0000313" key="3">
    <source>
        <dbReference type="Proteomes" id="UP000254425"/>
    </source>
</evidence>
<gene>
    <name evidence="2" type="ORF">DVA86_31900</name>
</gene>
<protein>
    <submittedName>
        <fullName evidence="2">Uncharacterized protein</fullName>
    </submittedName>
</protein>
<evidence type="ECO:0000256" key="1">
    <source>
        <dbReference type="SAM" id="MobiDB-lite"/>
    </source>
</evidence>
<keyword evidence="3" id="KW-1185">Reference proteome</keyword>
<proteinExistence type="predicted"/>
<dbReference type="AlphaFoldDB" id="A0A345XXY0"/>
<feature type="compositionally biased region" description="Basic residues" evidence="1">
    <location>
        <begin position="46"/>
        <end position="59"/>
    </location>
</feature>
<feature type="compositionally biased region" description="Basic and acidic residues" evidence="1">
    <location>
        <begin position="1"/>
        <end position="12"/>
    </location>
</feature>
<evidence type="ECO:0000313" key="2">
    <source>
        <dbReference type="EMBL" id="AXK36496.1"/>
    </source>
</evidence>
<organism evidence="2 3">
    <name type="scientific">Streptomyces armeniacus</name>
    <dbReference type="NCBI Taxonomy" id="83291"/>
    <lineage>
        <taxon>Bacteria</taxon>
        <taxon>Bacillati</taxon>
        <taxon>Actinomycetota</taxon>
        <taxon>Actinomycetes</taxon>
        <taxon>Kitasatosporales</taxon>
        <taxon>Streptomycetaceae</taxon>
        <taxon>Streptomyces</taxon>
    </lineage>
</organism>
<sequence length="289" mass="31539">MGGHGQRDEQHAHGVSPVGRAAGQRGGPNPPESKLDDGERTSATGKKTRKSSGARGKLNKVGRRYQLAAELVRQVPWLRRADVPRVAWAVREVSDAGWTAAEVTAWLGTTAAPTDGARRPSGLLAFRLRGVTGTPGWRTPAQRSQAVQEWRDSRRAERARHDHTAGWGTQDWQPPRSRAVQRHVAEAFAQVREHPRDRHAAGAVWTTDASSGPQDLTQQELQDLRNTAWGSFMTGDPTLITSAVDLMGRACAEQLYGAALVRRALALTGGARSPLMTLGRRSARKRRPL</sequence>
<dbReference type="EMBL" id="CP031320">
    <property type="protein sequence ID" value="AXK36496.1"/>
    <property type="molecule type" value="Genomic_DNA"/>
</dbReference>